<feature type="compositionally biased region" description="Basic and acidic residues" evidence="1">
    <location>
        <begin position="18"/>
        <end position="50"/>
    </location>
</feature>
<dbReference type="Proteomes" id="UP000324222">
    <property type="component" value="Unassembled WGS sequence"/>
</dbReference>
<gene>
    <name evidence="2" type="ORF">E2C01_095778</name>
</gene>
<dbReference type="EMBL" id="VSRR010122359">
    <property type="protein sequence ID" value="MPD00314.1"/>
    <property type="molecule type" value="Genomic_DNA"/>
</dbReference>
<reference evidence="2 3" key="1">
    <citation type="submission" date="2019-05" db="EMBL/GenBank/DDBJ databases">
        <title>Another draft genome of Portunus trituberculatus and its Hox gene families provides insights of decapod evolution.</title>
        <authorList>
            <person name="Jeong J.-H."/>
            <person name="Song I."/>
            <person name="Kim S."/>
            <person name="Choi T."/>
            <person name="Kim D."/>
            <person name="Ryu S."/>
            <person name="Kim W."/>
        </authorList>
    </citation>
    <scope>NUCLEOTIDE SEQUENCE [LARGE SCALE GENOMIC DNA]</scope>
    <source>
        <tissue evidence="2">Muscle</tissue>
    </source>
</reference>
<name>A0A5B7K121_PORTR</name>
<sequence>MNSPFQNDHANLHTSISDIRDQGTEGSRLHNDHYHHNYDFPNSRHNDLIDRSSLGPHYRLTPPLLPRSHAPSEQAGGPLLTLPPQPLHFLPFSLAHTLKPPHLYP</sequence>
<proteinExistence type="predicted"/>
<evidence type="ECO:0000313" key="2">
    <source>
        <dbReference type="EMBL" id="MPD00314.1"/>
    </source>
</evidence>
<evidence type="ECO:0000313" key="3">
    <source>
        <dbReference type="Proteomes" id="UP000324222"/>
    </source>
</evidence>
<feature type="region of interest" description="Disordered" evidence="1">
    <location>
        <begin position="1"/>
        <end position="82"/>
    </location>
</feature>
<comment type="caution">
    <text evidence="2">The sequence shown here is derived from an EMBL/GenBank/DDBJ whole genome shotgun (WGS) entry which is preliminary data.</text>
</comment>
<keyword evidence="3" id="KW-1185">Reference proteome</keyword>
<organism evidence="2 3">
    <name type="scientific">Portunus trituberculatus</name>
    <name type="common">Swimming crab</name>
    <name type="synonym">Neptunus trituberculatus</name>
    <dbReference type="NCBI Taxonomy" id="210409"/>
    <lineage>
        <taxon>Eukaryota</taxon>
        <taxon>Metazoa</taxon>
        <taxon>Ecdysozoa</taxon>
        <taxon>Arthropoda</taxon>
        <taxon>Crustacea</taxon>
        <taxon>Multicrustacea</taxon>
        <taxon>Malacostraca</taxon>
        <taxon>Eumalacostraca</taxon>
        <taxon>Eucarida</taxon>
        <taxon>Decapoda</taxon>
        <taxon>Pleocyemata</taxon>
        <taxon>Brachyura</taxon>
        <taxon>Eubrachyura</taxon>
        <taxon>Portunoidea</taxon>
        <taxon>Portunidae</taxon>
        <taxon>Portuninae</taxon>
        <taxon>Portunus</taxon>
    </lineage>
</organism>
<protein>
    <submittedName>
        <fullName evidence="2">Uncharacterized protein</fullName>
    </submittedName>
</protein>
<feature type="compositionally biased region" description="Polar residues" evidence="1">
    <location>
        <begin position="1"/>
        <end position="17"/>
    </location>
</feature>
<dbReference type="AlphaFoldDB" id="A0A5B7K121"/>
<evidence type="ECO:0000256" key="1">
    <source>
        <dbReference type="SAM" id="MobiDB-lite"/>
    </source>
</evidence>
<accession>A0A5B7K121</accession>